<protein>
    <submittedName>
        <fullName evidence="2">Transcriptional regulator with XRE-family HTH domain</fullName>
    </submittedName>
</protein>
<dbReference type="RefSeq" id="WP_218884870.1">
    <property type="nucleotide sequence ID" value="NZ_BAAAGN010000005.1"/>
</dbReference>
<dbReference type="Proteomes" id="UP000521922">
    <property type="component" value="Unassembled WGS sequence"/>
</dbReference>
<dbReference type="PANTHER" id="PTHR35010:SF2">
    <property type="entry name" value="BLL4672 PROTEIN"/>
    <property type="match status" value="1"/>
</dbReference>
<keyword evidence="3" id="KW-1185">Reference proteome</keyword>
<dbReference type="SUPFAM" id="SSF47413">
    <property type="entry name" value="lambda repressor-like DNA-binding domains"/>
    <property type="match status" value="1"/>
</dbReference>
<dbReference type="Pfam" id="PF17765">
    <property type="entry name" value="MLTR_LBD"/>
    <property type="match status" value="1"/>
</dbReference>
<dbReference type="InterPro" id="IPR041413">
    <property type="entry name" value="MLTR_LBD"/>
</dbReference>
<evidence type="ECO:0000313" key="2">
    <source>
        <dbReference type="EMBL" id="NYD21749.1"/>
    </source>
</evidence>
<dbReference type="AlphaFoldDB" id="A0A7Y9DJA7"/>
<dbReference type="Pfam" id="PF13560">
    <property type="entry name" value="HTH_31"/>
    <property type="match status" value="1"/>
</dbReference>
<comment type="caution">
    <text evidence="2">The sequence shown here is derived from an EMBL/GenBank/DDBJ whole genome shotgun (WGS) entry which is preliminary data.</text>
</comment>
<dbReference type="GO" id="GO:0003677">
    <property type="term" value="F:DNA binding"/>
    <property type="evidence" value="ECO:0007669"/>
    <property type="project" value="InterPro"/>
</dbReference>
<reference evidence="2 3" key="1">
    <citation type="submission" date="2020-07" db="EMBL/GenBank/DDBJ databases">
        <title>Sequencing the genomes of 1000 actinobacteria strains.</title>
        <authorList>
            <person name="Klenk H.-P."/>
        </authorList>
    </citation>
    <scope>NUCLEOTIDE SEQUENCE [LARGE SCALE GENOMIC DNA]</scope>
    <source>
        <strain evidence="2 3">DSM 7487</strain>
    </source>
</reference>
<dbReference type="InterPro" id="IPR001387">
    <property type="entry name" value="Cro/C1-type_HTH"/>
</dbReference>
<proteinExistence type="predicted"/>
<dbReference type="Gene3D" id="1.10.260.40">
    <property type="entry name" value="lambda repressor-like DNA-binding domains"/>
    <property type="match status" value="1"/>
</dbReference>
<dbReference type="PROSITE" id="PS50943">
    <property type="entry name" value="HTH_CROC1"/>
    <property type="match status" value="1"/>
</dbReference>
<sequence>MGRRTRRGSGAVSGEARSVGRFLRARRDALQPEDVGLRRDAGRRVPGLRREEVAALAGVSLEYYLRLEQGRDHQPSTQVLAALARALRLDAAEREYLSRLVTGFLAVPAPREASVVVGERLTSLVDRFSHTPTFVSNAVQDVVISNPLARALGEALQPGRNLLLELFDPEVKRTTPGWDETARRAVATLRLFADHGSSRLQEVVGTLSVRDEDFRRWWAGHEVATTPLLGRFSATVDGFGQVDLDYDNLAVPEHPGYVVTILRARAGTVAERALEALTARVERSPQLL</sequence>
<evidence type="ECO:0000259" key="1">
    <source>
        <dbReference type="PROSITE" id="PS50943"/>
    </source>
</evidence>
<feature type="domain" description="HTH cro/C1-type" evidence="1">
    <location>
        <begin position="47"/>
        <end position="94"/>
    </location>
</feature>
<accession>A0A7Y9DJA7</accession>
<dbReference type="PANTHER" id="PTHR35010">
    <property type="entry name" value="BLL4672 PROTEIN-RELATED"/>
    <property type="match status" value="1"/>
</dbReference>
<name>A0A7Y9DJA7_9ACTN</name>
<dbReference type="EMBL" id="JACCBB010000001">
    <property type="protein sequence ID" value="NYD21749.1"/>
    <property type="molecule type" value="Genomic_DNA"/>
</dbReference>
<dbReference type="SMART" id="SM00530">
    <property type="entry name" value="HTH_XRE"/>
    <property type="match status" value="1"/>
</dbReference>
<gene>
    <name evidence="2" type="ORF">BJ968_001289</name>
</gene>
<organism evidence="2 3">
    <name type="scientific">Kineococcus aurantiacus</name>
    <dbReference type="NCBI Taxonomy" id="37633"/>
    <lineage>
        <taxon>Bacteria</taxon>
        <taxon>Bacillati</taxon>
        <taxon>Actinomycetota</taxon>
        <taxon>Actinomycetes</taxon>
        <taxon>Kineosporiales</taxon>
        <taxon>Kineosporiaceae</taxon>
        <taxon>Kineococcus</taxon>
    </lineage>
</organism>
<dbReference type="InterPro" id="IPR010982">
    <property type="entry name" value="Lambda_DNA-bd_dom_sf"/>
</dbReference>
<dbReference type="Gene3D" id="3.30.450.180">
    <property type="match status" value="1"/>
</dbReference>
<evidence type="ECO:0000313" key="3">
    <source>
        <dbReference type="Proteomes" id="UP000521922"/>
    </source>
</evidence>